<accession>K1T5A7</accession>
<organism evidence="2">
    <name type="scientific">human gut metagenome</name>
    <dbReference type="NCBI Taxonomy" id="408170"/>
    <lineage>
        <taxon>unclassified sequences</taxon>
        <taxon>metagenomes</taxon>
        <taxon>organismal metagenomes</taxon>
    </lineage>
</organism>
<name>K1T5A7_9ZZZZ</name>
<keyword evidence="1" id="KW-0732">Signal</keyword>
<dbReference type="InterPro" id="IPR014755">
    <property type="entry name" value="Cu-Rt/internalin_Ig-like"/>
</dbReference>
<gene>
    <name evidence="2" type="ORF">LEA_08898</name>
</gene>
<reference evidence="2" key="1">
    <citation type="journal article" date="2013" name="Environ. Microbiol.">
        <title>Microbiota from the distal guts of lean and obese adolescents exhibit partial functional redundancy besides clear differences in community structure.</title>
        <authorList>
            <person name="Ferrer M."/>
            <person name="Ruiz A."/>
            <person name="Lanza F."/>
            <person name="Haange S.B."/>
            <person name="Oberbach A."/>
            <person name="Till H."/>
            <person name="Bargiela R."/>
            <person name="Campoy C."/>
            <person name="Segura M.T."/>
            <person name="Richter M."/>
            <person name="von Bergen M."/>
            <person name="Seifert J."/>
            <person name="Suarez A."/>
        </authorList>
    </citation>
    <scope>NUCLEOTIDE SEQUENCE</scope>
</reference>
<evidence type="ECO:0000313" key="2">
    <source>
        <dbReference type="EMBL" id="EKC68227.1"/>
    </source>
</evidence>
<comment type="caution">
    <text evidence="2">The sequence shown here is derived from an EMBL/GenBank/DDBJ whole genome shotgun (WGS) entry which is preliminary data.</text>
</comment>
<evidence type="ECO:0000256" key="1">
    <source>
        <dbReference type="ARBA" id="ARBA00022729"/>
    </source>
</evidence>
<sequence length="158" mass="16915">MKSVQGEIQNSWATTKNSNVSATLLDTDAPTIQSVTAPAGTYTSGQHVPITVTFNEFVDLRNASVTINGKVYTAAELSMNNYGVTAMLWYPVQDTDATTVTVNDMTGVEDVFGHTLDTSLYPSNSITDVDLKSVLMRNAPTELTATYASGKASFTMNA</sequence>
<dbReference type="AlphaFoldDB" id="K1T5A7"/>
<feature type="non-terminal residue" evidence="2">
    <location>
        <position position="158"/>
    </location>
</feature>
<protein>
    <submittedName>
        <fullName evidence="2">LPXTG-motif protein cell wall anchor domain protein</fullName>
    </submittedName>
</protein>
<proteinExistence type="predicted"/>
<dbReference type="EMBL" id="AJWY01005949">
    <property type="protein sequence ID" value="EKC68227.1"/>
    <property type="molecule type" value="Genomic_DNA"/>
</dbReference>
<dbReference type="Gene3D" id="2.60.40.1220">
    <property type="match status" value="1"/>
</dbReference>